<dbReference type="EMBL" id="UYRT01001711">
    <property type="protein sequence ID" value="VDK30018.1"/>
    <property type="molecule type" value="Genomic_DNA"/>
</dbReference>
<evidence type="ECO:0000313" key="1">
    <source>
        <dbReference type="EMBL" id="VDK30018.1"/>
    </source>
</evidence>
<accession>A0A183CY81</accession>
<dbReference type="OrthoDB" id="5858067at2759"/>
<sequence length="138" mass="15780">MSFKFESRKLQEKCVTNPLIAAFKMFINGDLKSRNRTIDRTLLMFIADALSSDFLAGVSNLLGGITYDEKHRITGAKAIMLPYALRHSTPFQDGLAEKWELKLADFLLKYSSRLIRASLWTYETLASESAKDREQLLR</sequence>
<organism evidence="3">
    <name type="scientific">Gongylonema pulchrum</name>
    <dbReference type="NCBI Taxonomy" id="637853"/>
    <lineage>
        <taxon>Eukaryota</taxon>
        <taxon>Metazoa</taxon>
        <taxon>Ecdysozoa</taxon>
        <taxon>Nematoda</taxon>
        <taxon>Chromadorea</taxon>
        <taxon>Rhabditida</taxon>
        <taxon>Spirurina</taxon>
        <taxon>Spiruromorpha</taxon>
        <taxon>Spiruroidea</taxon>
        <taxon>Gongylonematidae</taxon>
        <taxon>Gongylonema</taxon>
    </lineage>
</organism>
<name>A0A183CY81_9BILA</name>
<reference evidence="1 2" key="2">
    <citation type="submission" date="2018-11" db="EMBL/GenBank/DDBJ databases">
        <authorList>
            <consortium name="Pathogen Informatics"/>
        </authorList>
    </citation>
    <scope>NUCLEOTIDE SEQUENCE [LARGE SCALE GENOMIC DNA]</scope>
</reference>
<proteinExistence type="predicted"/>
<keyword evidence="2" id="KW-1185">Reference proteome</keyword>
<gene>
    <name evidence="1" type="ORF">GPUH_LOCUS1422</name>
</gene>
<evidence type="ECO:0000313" key="3">
    <source>
        <dbReference type="WBParaSite" id="GPUH_0000142501-mRNA-1"/>
    </source>
</evidence>
<evidence type="ECO:0000313" key="2">
    <source>
        <dbReference type="Proteomes" id="UP000271098"/>
    </source>
</evidence>
<dbReference type="Proteomes" id="UP000271098">
    <property type="component" value="Unassembled WGS sequence"/>
</dbReference>
<dbReference type="AlphaFoldDB" id="A0A183CY81"/>
<dbReference type="WBParaSite" id="GPUH_0000142501-mRNA-1">
    <property type="protein sequence ID" value="GPUH_0000142501-mRNA-1"/>
    <property type="gene ID" value="GPUH_0000142501"/>
</dbReference>
<reference evidence="3" key="1">
    <citation type="submission" date="2016-06" db="UniProtKB">
        <authorList>
            <consortium name="WormBaseParasite"/>
        </authorList>
    </citation>
    <scope>IDENTIFICATION</scope>
</reference>
<protein>
    <submittedName>
        <fullName evidence="3">COesterase domain-containing protein</fullName>
    </submittedName>
</protein>